<evidence type="ECO:0000259" key="5">
    <source>
        <dbReference type="PROSITE" id="PS50002"/>
    </source>
</evidence>
<feature type="domain" description="RUN" evidence="7">
    <location>
        <begin position="460"/>
        <end position="625"/>
    </location>
</feature>
<dbReference type="InterPro" id="IPR004012">
    <property type="entry name" value="Run_dom"/>
</dbReference>
<dbReference type="Proteomes" id="UP000759131">
    <property type="component" value="Unassembled WGS sequence"/>
</dbReference>
<dbReference type="PANTHER" id="PTHR47219">
    <property type="entry name" value="RAB GTPASE-ACTIVATING PROTEIN 1-LIKE"/>
    <property type="match status" value="1"/>
</dbReference>
<evidence type="ECO:0000313" key="8">
    <source>
        <dbReference type="EMBL" id="CAD7632230.1"/>
    </source>
</evidence>
<dbReference type="Gene3D" id="2.30.30.40">
    <property type="entry name" value="SH3 Domains"/>
    <property type="match status" value="1"/>
</dbReference>
<accession>A0A7R9L1J9</accession>
<dbReference type="SMART" id="SM00593">
    <property type="entry name" value="RUN"/>
    <property type="match status" value="2"/>
</dbReference>
<dbReference type="EMBL" id="OC865237">
    <property type="protein sequence ID" value="CAD7632230.1"/>
    <property type="molecule type" value="Genomic_DNA"/>
</dbReference>
<reference evidence="8" key="1">
    <citation type="submission" date="2020-11" db="EMBL/GenBank/DDBJ databases">
        <authorList>
            <person name="Tran Van P."/>
        </authorList>
    </citation>
    <scope>NUCLEOTIDE SEQUENCE</scope>
</reference>
<dbReference type="GO" id="GO:0005096">
    <property type="term" value="F:GTPase activator activity"/>
    <property type="evidence" value="ECO:0007669"/>
    <property type="project" value="TreeGrafter"/>
</dbReference>
<dbReference type="GO" id="GO:0031267">
    <property type="term" value="F:small GTPase binding"/>
    <property type="evidence" value="ECO:0007669"/>
    <property type="project" value="TreeGrafter"/>
</dbReference>
<evidence type="ECO:0000259" key="6">
    <source>
        <dbReference type="PROSITE" id="PS50086"/>
    </source>
</evidence>
<dbReference type="SMART" id="SM00326">
    <property type="entry name" value="SH3"/>
    <property type="match status" value="1"/>
</dbReference>
<evidence type="ECO:0000256" key="3">
    <source>
        <dbReference type="ARBA" id="ARBA00030864"/>
    </source>
</evidence>
<dbReference type="Pfam" id="PF00566">
    <property type="entry name" value="RabGAP-TBC"/>
    <property type="match status" value="1"/>
</dbReference>
<dbReference type="Gene3D" id="1.20.58.900">
    <property type="match status" value="2"/>
</dbReference>
<dbReference type="SMART" id="SM00164">
    <property type="entry name" value="TBC"/>
    <property type="match status" value="1"/>
</dbReference>
<name>A0A7R9L1J9_9ACAR</name>
<dbReference type="CDD" id="cd11813">
    <property type="entry name" value="SH3_SGSM3"/>
    <property type="match status" value="1"/>
</dbReference>
<dbReference type="SUPFAM" id="SSF47923">
    <property type="entry name" value="Ypt/Rab-GAP domain of gyp1p"/>
    <property type="match status" value="2"/>
</dbReference>
<sequence>TETDQEVRSKWICYLEFNYNKEAIHQMKWSQVDIQMKHTKVLTELIKSGISPSLRPPIWMRASKGLTLKVNSNWTYSQLCDLSNHVPSLSDKQISRVLPTNACFMSSTSVGIGRLRRILRVIKWLQKNGTTVYNMSRESVNLSVIAAYLLLVCEEEDAFWLTLSIANELKSFSHQKTLTTLIGTHCPQIDEILRQHDIELSLITSHWFSALFAAFIPETRTLLHLWDLYFYFGSIVLFQITLGLLVCHNHSICEDKDSANVFNSLSDLPSNIKDLSSLLLIWSTGEKFIQYLNPSPTQSQISDNSSIHSSSLSLPSFNAETYDTDLKTKNIRQTSIIVELHEAIEAIGRHFEVHEPSFHSNLIPDYSVVDNNEDDEEYNQRKQRMRQKRAKALIDFQRHDSDELGFRKNDIITIVSERDEHCWVGELNGLRGWFPAKFVEILDERNRDYSIAGDDRVIPFINDLIRGRLYNAIKTILTYGMKKTLFVTTHPWIIIETISKACAESDFNSVYSRLVLTRTFRLDEFARVLTPSELLYRSIAHINHTHENEAMDVKLRSLLCIALNQNILHEWFAVICANQPHIISKWYHNWSFVNSPVWKMIKSELSWVGELNGLRGWFPAKFVEILDERNRDYSIAGDDRVIPFINDLIRGRLYNAIKTILTYGMKKTLFVTTHPWIIIETISKACAESDFNSVYSRLVLTRTFRLDEFARVLTPSELLYRSIAHINHTHENEAMDVKLRSLLCIALNQNILHEWFAVICANQPHIISKWYHNWSFVNSPVWKMIKSELRLLTQFSFNLNPNSELAESIQPKSPVSKDGVRDMLVKHHLFSWDI</sequence>
<proteinExistence type="inferred from homology"/>
<feature type="domain" description="Rab-GAP TBC" evidence="6">
    <location>
        <begin position="49"/>
        <end position="233"/>
    </location>
</feature>
<keyword evidence="9" id="KW-1185">Reference proteome</keyword>
<feature type="domain" description="SH3" evidence="5">
    <location>
        <begin position="385"/>
        <end position="444"/>
    </location>
</feature>
<dbReference type="InterPro" id="IPR035833">
    <property type="entry name" value="SGSM3_SH3"/>
</dbReference>
<dbReference type="Pfam" id="PF02759">
    <property type="entry name" value="RUN"/>
    <property type="match status" value="2"/>
</dbReference>
<dbReference type="PROSITE" id="PS50086">
    <property type="entry name" value="TBC_RABGAP"/>
    <property type="match status" value="1"/>
</dbReference>
<dbReference type="PROSITE" id="PS50002">
    <property type="entry name" value="SH3"/>
    <property type="match status" value="1"/>
</dbReference>
<gene>
    <name evidence="8" type="ORF">OSB1V03_LOCUS12635</name>
</gene>
<protein>
    <recommendedName>
        <fullName evidence="3">RUN and TBC1 domain-containing protein 3</fullName>
    </recommendedName>
</protein>
<dbReference type="AlphaFoldDB" id="A0A7R9L1J9"/>
<evidence type="ECO:0000256" key="2">
    <source>
        <dbReference type="ARBA" id="ARBA00022443"/>
    </source>
</evidence>
<dbReference type="Gene3D" id="1.10.472.80">
    <property type="entry name" value="Ypt/Rab-GAP domain of gyp1p, domain 3"/>
    <property type="match status" value="1"/>
</dbReference>
<feature type="non-terminal residue" evidence="8">
    <location>
        <position position="1"/>
    </location>
</feature>
<keyword evidence="2 4" id="KW-0728">SH3 domain</keyword>
<dbReference type="PROSITE" id="PS50826">
    <property type="entry name" value="RUN"/>
    <property type="match status" value="2"/>
</dbReference>
<dbReference type="InterPro" id="IPR036028">
    <property type="entry name" value="SH3-like_dom_sf"/>
</dbReference>
<comment type="similarity">
    <text evidence="1">Belongs to the small G protein signaling modulator family.</text>
</comment>
<dbReference type="Pfam" id="PF00018">
    <property type="entry name" value="SH3_1"/>
    <property type="match status" value="1"/>
</dbReference>
<dbReference type="SUPFAM" id="SSF140741">
    <property type="entry name" value="RUN domain-like"/>
    <property type="match status" value="2"/>
</dbReference>
<feature type="domain" description="RUN" evidence="7">
    <location>
        <begin position="644"/>
        <end position="804"/>
    </location>
</feature>
<evidence type="ECO:0000313" key="9">
    <source>
        <dbReference type="Proteomes" id="UP000759131"/>
    </source>
</evidence>
<dbReference type="InterPro" id="IPR050302">
    <property type="entry name" value="Rab_GAP_TBC_domain"/>
</dbReference>
<dbReference type="PANTHER" id="PTHR47219:SF13">
    <property type="entry name" value="RUN AND TBC1 DOMAIN-CONTAINING PROTEIN 3"/>
    <property type="match status" value="1"/>
</dbReference>
<evidence type="ECO:0000259" key="7">
    <source>
        <dbReference type="PROSITE" id="PS50826"/>
    </source>
</evidence>
<dbReference type="InterPro" id="IPR037213">
    <property type="entry name" value="Run_dom_sf"/>
</dbReference>
<organism evidence="8">
    <name type="scientific">Medioppia subpectinata</name>
    <dbReference type="NCBI Taxonomy" id="1979941"/>
    <lineage>
        <taxon>Eukaryota</taxon>
        <taxon>Metazoa</taxon>
        <taxon>Ecdysozoa</taxon>
        <taxon>Arthropoda</taxon>
        <taxon>Chelicerata</taxon>
        <taxon>Arachnida</taxon>
        <taxon>Acari</taxon>
        <taxon>Acariformes</taxon>
        <taxon>Sarcoptiformes</taxon>
        <taxon>Oribatida</taxon>
        <taxon>Brachypylina</taxon>
        <taxon>Oppioidea</taxon>
        <taxon>Oppiidae</taxon>
        <taxon>Medioppia</taxon>
    </lineage>
</organism>
<dbReference type="SUPFAM" id="SSF50044">
    <property type="entry name" value="SH3-domain"/>
    <property type="match status" value="2"/>
</dbReference>
<evidence type="ECO:0000256" key="4">
    <source>
        <dbReference type="PROSITE-ProRule" id="PRU00192"/>
    </source>
</evidence>
<dbReference type="Gene3D" id="1.10.8.270">
    <property type="entry name" value="putative rabgap domain of human tbc1 domain family member 14 like domains"/>
    <property type="match status" value="1"/>
</dbReference>
<evidence type="ECO:0000256" key="1">
    <source>
        <dbReference type="ARBA" id="ARBA00006296"/>
    </source>
</evidence>
<dbReference type="FunFam" id="2.30.30.40:FF:000115">
    <property type="entry name" value="Small G protein signaling modulator 3 homolog"/>
    <property type="match status" value="1"/>
</dbReference>
<dbReference type="OrthoDB" id="44736at2759"/>
<dbReference type="EMBL" id="CAJPIZ010010662">
    <property type="protein sequence ID" value="CAG2112660.1"/>
    <property type="molecule type" value="Genomic_DNA"/>
</dbReference>
<dbReference type="InterPro" id="IPR001452">
    <property type="entry name" value="SH3_domain"/>
</dbReference>
<dbReference type="InterPro" id="IPR035969">
    <property type="entry name" value="Rab-GAP_TBC_sf"/>
</dbReference>
<dbReference type="InterPro" id="IPR000195">
    <property type="entry name" value="Rab-GAP-TBC_dom"/>
</dbReference>